<evidence type="ECO:0000256" key="9">
    <source>
        <dbReference type="ARBA" id="ARBA00044968"/>
    </source>
</evidence>
<dbReference type="SFLD" id="SFLDS00003">
    <property type="entry name" value="Haloacid_Dehalogenase"/>
    <property type="match status" value="1"/>
</dbReference>
<dbReference type="EMBL" id="MASU01000009">
    <property type="protein sequence ID" value="PXY28688.1"/>
    <property type="molecule type" value="Genomic_DNA"/>
</dbReference>
<dbReference type="GO" id="GO:0046872">
    <property type="term" value="F:metal ion binding"/>
    <property type="evidence" value="ECO:0007669"/>
    <property type="project" value="UniProtKB-KW"/>
</dbReference>
<dbReference type="InterPro" id="IPR023214">
    <property type="entry name" value="HAD_sf"/>
</dbReference>
<dbReference type="InterPro" id="IPR051600">
    <property type="entry name" value="Beta-PGM-like"/>
</dbReference>
<keyword evidence="3" id="KW-0597">Phosphoprotein</keyword>
<sequence>MIGLPSTITACLFDLDGVLTSTAALHRQAWKQTFDDFLKRRDATHFTPFTERDYASYVDGRPRLDGVRTFLASRGIDLPEGSPGDPPDAQTVHAVGNRKNDLVLRIIDEQGVRPYPGSVRYLEAVERAGLAIGVVTSSANAVSVLAAAGLDRFVRSRIDGVVITRDRLRGKPAPDSFLAGARELGTEPEHAAVFEDALAGVEAGRAGRFGYVVGVNRADQADALRERGADVVVDDLSELLGVSA</sequence>
<evidence type="ECO:0000313" key="11">
    <source>
        <dbReference type="EMBL" id="PXY28688.1"/>
    </source>
</evidence>
<dbReference type="Gene3D" id="1.10.150.240">
    <property type="entry name" value="Putative phosphatase, domain 2"/>
    <property type="match status" value="1"/>
</dbReference>
<evidence type="ECO:0000256" key="1">
    <source>
        <dbReference type="ARBA" id="ARBA00001946"/>
    </source>
</evidence>
<dbReference type="Proteomes" id="UP000247892">
    <property type="component" value="Unassembled WGS sequence"/>
</dbReference>
<dbReference type="EC" id="5.4.2.6" evidence="9"/>
<evidence type="ECO:0000256" key="6">
    <source>
        <dbReference type="ARBA" id="ARBA00023235"/>
    </source>
</evidence>
<dbReference type="InterPro" id="IPR023198">
    <property type="entry name" value="PGP-like_dom2"/>
</dbReference>
<dbReference type="InterPro" id="IPR010976">
    <property type="entry name" value="B-phosphoglucomutase_hydrolase"/>
</dbReference>
<dbReference type="InterPro" id="IPR036412">
    <property type="entry name" value="HAD-like_sf"/>
</dbReference>
<comment type="catalytic activity">
    <reaction evidence="8">
        <text>beta-D-glucose 1-phosphate = beta-D-glucose 6-phosphate</text>
        <dbReference type="Rhea" id="RHEA:20113"/>
        <dbReference type="ChEBI" id="CHEBI:57684"/>
        <dbReference type="ChEBI" id="CHEBI:58247"/>
        <dbReference type="EC" id="5.4.2.6"/>
    </reaction>
</comment>
<keyword evidence="7" id="KW-0119">Carbohydrate metabolism</keyword>
<dbReference type="NCBIfam" id="TIGR01509">
    <property type="entry name" value="HAD-SF-IA-v3"/>
    <property type="match status" value="1"/>
</dbReference>
<dbReference type="PANTHER" id="PTHR46193">
    <property type="entry name" value="6-PHOSPHOGLUCONATE PHOSPHATASE"/>
    <property type="match status" value="1"/>
</dbReference>
<dbReference type="PANTHER" id="PTHR46193:SF18">
    <property type="entry name" value="HEXITOL PHOSPHATASE B"/>
    <property type="match status" value="1"/>
</dbReference>
<evidence type="ECO:0000256" key="10">
    <source>
        <dbReference type="ARBA" id="ARBA00044991"/>
    </source>
</evidence>
<evidence type="ECO:0000256" key="8">
    <source>
        <dbReference type="ARBA" id="ARBA00044926"/>
    </source>
</evidence>
<reference evidence="11 12" key="1">
    <citation type="submission" date="2016-07" db="EMBL/GenBank/DDBJ databases">
        <title>Draft genome sequence of Prauserella sp. YIM 121212, isolated from alkaline soil.</title>
        <authorList>
            <person name="Ruckert C."/>
            <person name="Albersmeier A."/>
            <person name="Jiang C.-L."/>
            <person name="Jiang Y."/>
            <person name="Kalinowski J."/>
            <person name="Schneider O."/>
            <person name="Winkler A."/>
            <person name="Zotchev S.B."/>
        </authorList>
    </citation>
    <scope>NUCLEOTIDE SEQUENCE [LARGE SCALE GENOMIC DNA]</scope>
    <source>
        <strain evidence="11 12">YIM 121212</strain>
    </source>
</reference>
<dbReference type="Pfam" id="PF00702">
    <property type="entry name" value="Hydrolase"/>
    <property type="match status" value="1"/>
</dbReference>
<proteinExistence type="inferred from homology"/>
<evidence type="ECO:0000256" key="4">
    <source>
        <dbReference type="ARBA" id="ARBA00022723"/>
    </source>
</evidence>
<evidence type="ECO:0000256" key="5">
    <source>
        <dbReference type="ARBA" id="ARBA00022842"/>
    </source>
</evidence>
<organism evidence="11 12">
    <name type="scientific">Prauserella flavalba</name>
    <dbReference type="NCBI Taxonomy" id="1477506"/>
    <lineage>
        <taxon>Bacteria</taxon>
        <taxon>Bacillati</taxon>
        <taxon>Actinomycetota</taxon>
        <taxon>Actinomycetes</taxon>
        <taxon>Pseudonocardiales</taxon>
        <taxon>Pseudonocardiaceae</taxon>
        <taxon>Prauserella</taxon>
    </lineage>
</organism>
<dbReference type="AlphaFoldDB" id="A0A318M5E0"/>
<dbReference type="RefSeq" id="WP_110340100.1">
    <property type="nucleotide sequence ID" value="NZ_JBHVKT010000005.1"/>
</dbReference>
<evidence type="ECO:0000256" key="7">
    <source>
        <dbReference type="ARBA" id="ARBA00023277"/>
    </source>
</evidence>
<evidence type="ECO:0000313" key="12">
    <source>
        <dbReference type="Proteomes" id="UP000247892"/>
    </source>
</evidence>
<dbReference type="OrthoDB" id="9797743at2"/>
<comment type="cofactor">
    <cofactor evidence="1">
        <name>Mg(2+)</name>
        <dbReference type="ChEBI" id="CHEBI:18420"/>
    </cofactor>
</comment>
<comment type="similarity">
    <text evidence="2">Belongs to the HAD-like hydrolase superfamily. CbbY/CbbZ/Gph/YieH family.</text>
</comment>
<keyword evidence="5" id="KW-0460">Magnesium</keyword>
<keyword evidence="6" id="KW-0413">Isomerase</keyword>
<protein>
    <recommendedName>
        <fullName evidence="10">Beta-phosphoglucomutase</fullName>
        <ecNumber evidence="9">5.4.2.6</ecNumber>
    </recommendedName>
</protein>
<name>A0A318M5E0_9PSEU</name>
<evidence type="ECO:0000256" key="2">
    <source>
        <dbReference type="ARBA" id="ARBA00006171"/>
    </source>
</evidence>
<comment type="caution">
    <text evidence="11">The sequence shown here is derived from an EMBL/GenBank/DDBJ whole genome shotgun (WGS) entry which is preliminary data.</text>
</comment>
<keyword evidence="4" id="KW-0479">Metal-binding</keyword>
<keyword evidence="12" id="KW-1185">Reference proteome</keyword>
<accession>A0A318M5E0</accession>
<dbReference type="SUPFAM" id="SSF56784">
    <property type="entry name" value="HAD-like"/>
    <property type="match status" value="1"/>
</dbReference>
<gene>
    <name evidence="11" type="ORF">BA062_22825</name>
</gene>
<evidence type="ECO:0000256" key="3">
    <source>
        <dbReference type="ARBA" id="ARBA00022553"/>
    </source>
</evidence>
<dbReference type="Gene3D" id="3.40.50.1000">
    <property type="entry name" value="HAD superfamily/HAD-like"/>
    <property type="match status" value="1"/>
</dbReference>
<dbReference type="GO" id="GO:0008801">
    <property type="term" value="F:beta-phosphoglucomutase activity"/>
    <property type="evidence" value="ECO:0007669"/>
    <property type="project" value="UniProtKB-EC"/>
</dbReference>
<dbReference type="NCBIfam" id="TIGR02009">
    <property type="entry name" value="PGMB-YQAB-SF"/>
    <property type="match status" value="1"/>
</dbReference>
<dbReference type="InterPro" id="IPR006439">
    <property type="entry name" value="HAD-SF_hydro_IA"/>
</dbReference>
<dbReference type="SFLD" id="SFLDG01129">
    <property type="entry name" value="C1.5:_HAD__Beta-PGM__Phosphata"/>
    <property type="match status" value="1"/>
</dbReference>